<reference evidence="5 6" key="1">
    <citation type="submission" date="2020-08" db="EMBL/GenBank/DDBJ databases">
        <title>Sequencing the genomes of 1000 actinobacteria strains.</title>
        <authorList>
            <person name="Klenk H.-P."/>
        </authorList>
    </citation>
    <scope>NUCLEOTIDE SEQUENCE [LARGE SCALE GENOMIC DNA]</scope>
    <source>
        <strain evidence="5 6">DSM 43851</strain>
    </source>
</reference>
<dbReference type="GO" id="GO:0030170">
    <property type="term" value="F:pyridoxal phosphate binding"/>
    <property type="evidence" value="ECO:0007669"/>
    <property type="project" value="TreeGrafter"/>
</dbReference>
<evidence type="ECO:0000313" key="6">
    <source>
        <dbReference type="Proteomes" id="UP000585638"/>
    </source>
</evidence>
<gene>
    <name evidence="5" type="ORF">BJ998_009098</name>
</gene>
<keyword evidence="5" id="KW-0032">Aminotransferase</keyword>
<feature type="modified residue" description="N6-(pyridoxal phosphate)lysine" evidence="3">
    <location>
        <position position="194"/>
    </location>
</feature>
<sequence>MSTGMSRAAAAEVPFPMLGGVLDEPELAVLGEVLRSGDRLSQGQWRDRFERAFADHVGARHALTVTSGTVALEMAVRLLDLQPGDEVIATPQTFQATVHALLGLPVTVRFCDIDANSLNIDVARMAELVTPRTRAVMLVHYGGLPAPMDEIMAITRPRGIVVVEDCAHALGASYRGRRPGALADIGCFSFHSSKTITTLGEGGMITFDRDDWAERVARIRGNDCDGVYRAATARFDEVPKALYPGLAHTHECVTVRDPGTNATMGEPAAAVGLVQLGRLAELSARRRHVAGVLDDHLRDRDDIRIQAVPPDVVHGRHLYTCFVEPGSGIDRNALIRSLEDLGVEMWLRYFPLHLLPEWRSRGHDFGECPTAERLWFGSQLNLPCHPALTDIHLERLVAALDKALAGARA</sequence>
<dbReference type="InterPro" id="IPR015422">
    <property type="entry name" value="PyrdxlP-dep_Trfase_small"/>
</dbReference>
<dbReference type="InterPro" id="IPR000653">
    <property type="entry name" value="DegT/StrS_aminotransferase"/>
</dbReference>
<dbReference type="InterPro" id="IPR015424">
    <property type="entry name" value="PyrdxlP-dep_Trfase"/>
</dbReference>
<protein>
    <submittedName>
        <fullName evidence="5">Perosamine synthetase</fullName>
        <ecNumber evidence="5">2.6.1.102</ecNumber>
    </submittedName>
</protein>
<keyword evidence="3 4" id="KW-0663">Pyridoxal phosphate</keyword>
<dbReference type="PANTHER" id="PTHR30244">
    <property type="entry name" value="TRANSAMINASE"/>
    <property type="match status" value="1"/>
</dbReference>
<evidence type="ECO:0000256" key="2">
    <source>
        <dbReference type="PIRSR" id="PIRSR000390-1"/>
    </source>
</evidence>
<name>A0A7W9KSA9_9PSEU</name>
<keyword evidence="5" id="KW-0808">Transferase</keyword>
<comment type="caution">
    <text evidence="5">The sequence shown here is derived from an EMBL/GenBank/DDBJ whole genome shotgun (WGS) entry which is preliminary data.</text>
</comment>
<dbReference type="Gene3D" id="3.40.640.10">
    <property type="entry name" value="Type I PLP-dependent aspartate aminotransferase-like (Major domain)"/>
    <property type="match status" value="1"/>
</dbReference>
<evidence type="ECO:0000256" key="4">
    <source>
        <dbReference type="RuleBase" id="RU004508"/>
    </source>
</evidence>
<evidence type="ECO:0000256" key="1">
    <source>
        <dbReference type="ARBA" id="ARBA00001933"/>
    </source>
</evidence>
<dbReference type="PANTHER" id="PTHR30244:SF34">
    <property type="entry name" value="DTDP-4-AMINO-4,6-DIDEOXYGALACTOSE TRANSAMINASE"/>
    <property type="match status" value="1"/>
</dbReference>
<dbReference type="Pfam" id="PF01041">
    <property type="entry name" value="DegT_DnrJ_EryC1"/>
    <property type="match status" value="1"/>
</dbReference>
<feature type="active site" description="Proton acceptor" evidence="2">
    <location>
        <position position="194"/>
    </location>
</feature>
<evidence type="ECO:0000313" key="5">
    <source>
        <dbReference type="EMBL" id="MBB5897839.1"/>
    </source>
</evidence>
<comment type="similarity">
    <text evidence="4">Belongs to the DegT/DnrJ/EryC1 family.</text>
</comment>
<dbReference type="Gene3D" id="3.90.1150.10">
    <property type="entry name" value="Aspartate Aminotransferase, domain 1"/>
    <property type="match status" value="1"/>
</dbReference>
<evidence type="ECO:0000256" key="3">
    <source>
        <dbReference type="PIRSR" id="PIRSR000390-2"/>
    </source>
</evidence>
<comment type="cofactor">
    <cofactor evidence="1">
        <name>pyridoxal 5'-phosphate</name>
        <dbReference type="ChEBI" id="CHEBI:597326"/>
    </cofactor>
</comment>
<dbReference type="EMBL" id="JACHIR010000004">
    <property type="protein sequence ID" value="MBB5897839.1"/>
    <property type="molecule type" value="Genomic_DNA"/>
</dbReference>
<organism evidence="5 6">
    <name type="scientific">Kutzneria kofuensis</name>
    <dbReference type="NCBI Taxonomy" id="103725"/>
    <lineage>
        <taxon>Bacteria</taxon>
        <taxon>Bacillati</taxon>
        <taxon>Actinomycetota</taxon>
        <taxon>Actinomycetes</taxon>
        <taxon>Pseudonocardiales</taxon>
        <taxon>Pseudonocardiaceae</taxon>
        <taxon>Kutzneria</taxon>
    </lineage>
</organism>
<dbReference type="SUPFAM" id="SSF53383">
    <property type="entry name" value="PLP-dependent transferases"/>
    <property type="match status" value="1"/>
</dbReference>
<keyword evidence="6" id="KW-1185">Reference proteome</keyword>
<dbReference type="EC" id="2.6.1.102" evidence="5"/>
<dbReference type="GO" id="GO:0102933">
    <property type="term" value="F:GDP-4-dehydro-6-deoxy-D-mannose-4-aminotransferase activity"/>
    <property type="evidence" value="ECO:0007669"/>
    <property type="project" value="UniProtKB-EC"/>
</dbReference>
<dbReference type="PIRSF" id="PIRSF000390">
    <property type="entry name" value="PLP_StrS"/>
    <property type="match status" value="1"/>
</dbReference>
<dbReference type="AlphaFoldDB" id="A0A7W9KSA9"/>
<dbReference type="CDD" id="cd00616">
    <property type="entry name" value="AHBA_syn"/>
    <property type="match status" value="1"/>
</dbReference>
<dbReference type="RefSeq" id="WP_246490212.1">
    <property type="nucleotide sequence ID" value="NZ_JACHIR010000004.1"/>
</dbReference>
<dbReference type="GO" id="GO:0000271">
    <property type="term" value="P:polysaccharide biosynthetic process"/>
    <property type="evidence" value="ECO:0007669"/>
    <property type="project" value="TreeGrafter"/>
</dbReference>
<dbReference type="InterPro" id="IPR015421">
    <property type="entry name" value="PyrdxlP-dep_Trfase_major"/>
</dbReference>
<accession>A0A7W9KSA9</accession>
<dbReference type="Proteomes" id="UP000585638">
    <property type="component" value="Unassembled WGS sequence"/>
</dbReference>
<proteinExistence type="inferred from homology"/>